<gene>
    <name evidence="2" type="ordered locus">amb0538</name>
</gene>
<evidence type="ECO:0000313" key="2">
    <source>
        <dbReference type="EMBL" id="BAE49342.1"/>
    </source>
</evidence>
<accession>Q2W9Y3</accession>
<feature type="region of interest" description="Disordered" evidence="1">
    <location>
        <begin position="128"/>
        <end position="152"/>
    </location>
</feature>
<feature type="compositionally biased region" description="Low complexity" evidence="1">
    <location>
        <begin position="1"/>
        <end position="15"/>
    </location>
</feature>
<dbReference type="AlphaFoldDB" id="Q2W9Y3"/>
<sequence length="304" mass="31807">MSTMMISAASSATRAGSPAPLPNTATTVKPSASSASRTISARSRSSSTKMTRNPLVLSDYGNGFKQACIMPVPWECVPREVEAMAGHCNGATRCYPSRHGQMRSASEVTRSIMVAALLVGLAASPALAGGKKEGSGSGSGGESQGAMWSSLPGPREVVVAPPQISDSLGVVSVNATMWAGSGSAKCRVNFTVENYSSANVALGFVARTFGTKDEVVDNWVVTVATLPPNGRTGRLFSCTLGAVELMLIPTSGYDWPPAKCIKGAEEAEPCPLTLKINSTVPIILKKEEKKDDDKGKKDEKKSKH</sequence>
<feature type="region of interest" description="Disordered" evidence="1">
    <location>
        <begin position="1"/>
        <end position="50"/>
    </location>
</feature>
<dbReference type="EMBL" id="AP007255">
    <property type="protein sequence ID" value="BAE49342.1"/>
    <property type="molecule type" value="Genomic_DNA"/>
</dbReference>
<feature type="compositionally biased region" description="Low complexity" evidence="1">
    <location>
        <begin position="31"/>
        <end position="48"/>
    </location>
</feature>
<proteinExistence type="predicted"/>
<dbReference type="Proteomes" id="UP000007058">
    <property type="component" value="Chromosome"/>
</dbReference>
<dbReference type="HOGENOM" id="CLU_914669_0_0_5"/>
<protein>
    <submittedName>
        <fullName evidence="2">Uncharacterized protein</fullName>
    </submittedName>
</protein>
<dbReference type="KEGG" id="mag:amb0538"/>
<organism evidence="2 3">
    <name type="scientific">Paramagnetospirillum magneticum (strain ATCC 700264 / AMB-1)</name>
    <name type="common">Magnetospirillum magneticum</name>
    <dbReference type="NCBI Taxonomy" id="342108"/>
    <lineage>
        <taxon>Bacteria</taxon>
        <taxon>Pseudomonadati</taxon>
        <taxon>Pseudomonadota</taxon>
        <taxon>Alphaproteobacteria</taxon>
        <taxon>Rhodospirillales</taxon>
        <taxon>Magnetospirillaceae</taxon>
        <taxon>Paramagnetospirillum</taxon>
    </lineage>
</organism>
<evidence type="ECO:0000313" key="3">
    <source>
        <dbReference type="Proteomes" id="UP000007058"/>
    </source>
</evidence>
<keyword evidence="3" id="KW-1185">Reference proteome</keyword>
<evidence type="ECO:0000256" key="1">
    <source>
        <dbReference type="SAM" id="MobiDB-lite"/>
    </source>
</evidence>
<name>Q2W9Y3_PARM1</name>
<reference evidence="2 3" key="1">
    <citation type="journal article" date="2005" name="DNA Res.">
        <title>Complete genome sequence of the facultative anaerobic magnetotactic bacterium Magnetospirillum sp. strain AMB-1.</title>
        <authorList>
            <person name="Matsunaga T."/>
            <person name="Okamura Y."/>
            <person name="Fukuda Y."/>
            <person name="Wahyudi A.T."/>
            <person name="Murase Y."/>
            <person name="Takeyama H."/>
        </authorList>
    </citation>
    <scope>NUCLEOTIDE SEQUENCE [LARGE SCALE GENOMIC DNA]</scope>
    <source>
        <strain evidence="3">ATCC 700264 / AMB-1</strain>
    </source>
</reference>